<keyword evidence="10" id="KW-1185">Reference proteome</keyword>
<dbReference type="Proteomes" id="UP000001056">
    <property type="component" value="Unassembled WGS sequence"/>
</dbReference>
<dbReference type="PANTHER" id="PTHR33048:SF42">
    <property type="entry name" value="INTEGRAL MEMBRANE PROTEIN"/>
    <property type="match status" value="1"/>
</dbReference>
<protein>
    <recommendedName>
        <fullName evidence="8">Rhodopsin domain-containing protein</fullName>
    </recommendedName>
</protein>
<feature type="domain" description="Rhodopsin" evidence="8">
    <location>
        <begin position="95"/>
        <end position="314"/>
    </location>
</feature>
<dbReference type="AlphaFoldDB" id="Q2HBS3"/>
<comment type="similarity">
    <text evidence="5">Belongs to the SAT4 family.</text>
</comment>
<keyword evidence="2 7" id="KW-0812">Transmembrane</keyword>
<dbReference type="VEuPathDB" id="FungiDB:CHGG_02331"/>
<dbReference type="GeneID" id="4388424"/>
<dbReference type="HOGENOM" id="CLU_642786_0_0_1"/>
<name>Q2HBS3_CHAGB</name>
<keyword evidence="3 7" id="KW-1133">Transmembrane helix</keyword>
<feature type="region of interest" description="Disordered" evidence="6">
    <location>
        <begin position="361"/>
        <end position="433"/>
    </location>
</feature>
<feature type="transmembrane region" description="Helical" evidence="7">
    <location>
        <begin position="230"/>
        <end position="252"/>
    </location>
</feature>
<evidence type="ECO:0000313" key="9">
    <source>
        <dbReference type="EMBL" id="EAQ90396.1"/>
    </source>
</evidence>
<evidence type="ECO:0000256" key="4">
    <source>
        <dbReference type="ARBA" id="ARBA00023136"/>
    </source>
</evidence>
<evidence type="ECO:0000256" key="1">
    <source>
        <dbReference type="ARBA" id="ARBA00004141"/>
    </source>
</evidence>
<organism evidence="9 10">
    <name type="scientific">Chaetomium globosum (strain ATCC 6205 / CBS 148.51 / DSM 1962 / NBRC 6347 / NRRL 1970)</name>
    <name type="common">Soil fungus</name>
    <dbReference type="NCBI Taxonomy" id="306901"/>
    <lineage>
        <taxon>Eukaryota</taxon>
        <taxon>Fungi</taxon>
        <taxon>Dikarya</taxon>
        <taxon>Ascomycota</taxon>
        <taxon>Pezizomycotina</taxon>
        <taxon>Sordariomycetes</taxon>
        <taxon>Sordariomycetidae</taxon>
        <taxon>Sordariales</taxon>
        <taxon>Chaetomiaceae</taxon>
        <taxon>Chaetomium</taxon>
    </lineage>
</organism>
<dbReference type="InterPro" id="IPR052337">
    <property type="entry name" value="SAT4-like"/>
</dbReference>
<dbReference type="EMBL" id="CH408030">
    <property type="protein sequence ID" value="EAQ90396.1"/>
    <property type="molecule type" value="Genomic_DNA"/>
</dbReference>
<feature type="transmembrane region" description="Helical" evidence="7">
    <location>
        <begin position="80"/>
        <end position="99"/>
    </location>
</feature>
<dbReference type="RefSeq" id="XP_001228847.1">
    <property type="nucleotide sequence ID" value="XM_001228846.1"/>
</dbReference>
<dbReference type="OMA" id="MESIMIS"/>
<dbReference type="InterPro" id="IPR049326">
    <property type="entry name" value="Rhodopsin_dom_fungi"/>
</dbReference>
<evidence type="ECO:0000259" key="8">
    <source>
        <dbReference type="Pfam" id="PF20684"/>
    </source>
</evidence>
<evidence type="ECO:0000313" key="10">
    <source>
        <dbReference type="Proteomes" id="UP000001056"/>
    </source>
</evidence>
<feature type="transmembrane region" description="Helical" evidence="7">
    <location>
        <begin position="145"/>
        <end position="163"/>
    </location>
</feature>
<feature type="transmembrane region" description="Helical" evidence="7">
    <location>
        <begin position="111"/>
        <end position="133"/>
    </location>
</feature>
<dbReference type="InParanoid" id="Q2HBS3"/>
<evidence type="ECO:0000256" key="2">
    <source>
        <dbReference type="ARBA" id="ARBA00022692"/>
    </source>
</evidence>
<dbReference type="OrthoDB" id="5417887at2759"/>
<evidence type="ECO:0000256" key="5">
    <source>
        <dbReference type="ARBA" id="ARBA00038359"/>
    </source>
</evidence>
<proteinExistence type="inferred from homology"/>
<comment type="subcellular location">
    <subcellularLocation>
        <location evidence="1">Membrane</location>
        <topology evidence="1">Multi-pass membrane protein</topology>
    </subcellularLocation>
</comment>
<keyword evidence="4 7" id="KW-0472">Membrane</keyword>
<dbReference type="GO" id="GO:0016020">
    <property type="term" value="C:membrane"/>
    <property type="evidence" value="ECO:0007669"/>
    <property type="project" value="UniProtKB-SubCell"/>
</dbReference>
<evidence type="ECO:0000256" key="6">
    <source>
        <dbReference type="SAM" id="MobiDB-lite"/>
    </source>
</evidence>
<dbReference type="STRING" id="306901.Q2HBS3"/>
<dbReference type="Pfam" id="PF20684">
    <property type="entry name" value="Fung_rhodopsin"/>
    <property type="match status" value="1"/>
</dbReference>
<sequence>MAVRRRPQTTPSPRNGLDSGAITRIHVLGTQYRLFTEPNPTPSSPGLPANGEFDPDDYCARRLAGLETGPAPTIGPGTAASIWALFALATAFIVLRIYCKIWQSRGIWWDDLTMFLASSTLCQLVINLGFGHFPCDIPTSHHPLIAFRGGGLGSTFTVLAIVWSKTAFGITLLRLTRDRLRWALAAVVVAMNVTMGLQAVFVWVRCQPVEKNWRPGVVGTCWELGVSNGYAVFSAVLSGVCDVVFALLPWFLVWRLRMRKKEKVGVVVAMSMGVFAGITSFVKSGHIREMGSKNFTPEIATTIMASCIPVLRVLFRDLRDATPTEISGTFGLENYHYPKSDSTGVTAKQAAHDPVVVEAAAPAENGHDDNTQAPNQSDLRRSQTAPKTWRAVWDVGKSARPRARSPTGGSGTPTDNAAPAPPDIQPDNSSQRVLVNHENENRAAGLARFH</sequence>
<evidence type="ECO:0000256" key="3">
    <source>
        <dbReference type="ARBA" id="ARBA00022989"/>
    </source>
</evidence>
<feature type="transmembrane region" description="Helical" evidence="7">
    <location>
        <begin position="264"/>
        <end position="282"/>
    </location>
</feature>
<feature type="compositionally biased region" description="Polar residues" evidence="6">
    <location>
        <begin position="371"/>
        <end position="386"/>
    </location>
</feature>
<gene>
    <name evidence="9" type="ORF">CHGG_02331</name>
</gene>
<dbReference type="eggNOG" id="ENOG502RF91">
    <property type="taxonomic scope" value="Eukaryota"/>
</dbReference>
<accession>Q2HBS3</accession>
<feature type="transmembrane region" description="Helical" evidence="7">
    <location>
        <begin position="183"/>
        <end position="204"/>
    </location>
</feature>
<reference evidence="10" key="1">
    <citation type="journal article" date="2015" name="Genome Announc.">
        <title>Draft genome sequence of the cellulolytic fungus Chaetomium globosum.</title>
        <authorList>
            <person name="Cuomo C.A."/>
            <person name="Untereiner W.A."/>
            <person name="Ma L.-J."/>
            <person name="Grabherr M."/>
            <person name="Birren B.W."/>
        </authorList>
    </citation>
    <scope>NUCLEOTIDE SEQUENCE [LARGE SCALE GENOMIC DNA]</scope>
    <source>
        <strain evidence="10">ATCC 6205 / CBS 148.51 / DSM 1962 / NBRC 6347 / NRRL 1970</strain>
    </source>
</reference>
<dbReference type="PANTHER" id="PTHR33048">
    <property type="entry name" value="PTH11-LIKE INTEGRAL MEMBRANE PROTEIN (AFU_ORTHOLOGUE AFUA_5G11245)"/>
    <property type="match status" value="1"/>
</dbReference>
<evidence type="ECO:0000256" key="7">
    <source>
        <dbReference type="SAM" id="Phobius"/>
    </source>
</evidence>